<name>A0ABW1DY48_9ACTN</name>
<evidence type="ECO:0000256" key="1">
    <source>
        <dbReference type="SAM" id="MobiDB-lite"/>
    </source>
</evidence>
<protein>
    <submittedName>
        <fullName evidence="2">Uncharacterized protein</fullName>
    </submittedName>
</protein>
<reference evidence="3" key="1">
    <citation type="journal article" date="2019" name="Int. J. Syst. Evol. Microbiol.">
        <title>The Global Catalogue of Microorganisms (GCM) 10K type strain sequencing project: providing services to taxonomists for standard genome sequencing and annotation.</title>
        <authorList>
            <consortium name="The Broad Institute Genomics Platform"/>
            <consortium name="The Broad Institute Genome Sequencing Center for Infectious Disease"/>
            <person name="Wu L."/>
            <person name="Ma J."/>
        </authorList>
    </citation>
    <scope>NUCLEOTIDE SEQUENCE [LARGE SCALE GENOMIC DNA]</scope>
    <source>
        <strain evidence="3">JCM 10411</strain>
    </source>
</reference>
<evidence type="ECO:0000313" key="3">
    <source>
        <dbReference type="Proteomes" id="UP001596180"/>
    </source>
</evidence>
<dbReference type="EMBL" id="JBHSOA010000035">
    <property type="protein sequence ID" value="MFC5853572.1"/>
    <property type="molecule type" value="Genomic_DNA"/>
</dbReference>
<keyword evidence="3" id="KW-1185">Reference proteome</keyword>
<feature type="region of interest" description="Disordered" evidence="1">
    <location>
        <begin position="1"/>
        <end position="25"/>
    </location>
</feature>
<feature type="compositionally biased region" description="Basic and acidic residues" evidence="1">
    <location>
        <begin position="16"/>
        <end position="25"/>
    </location>
</feature>
<accession>A0ABW1DY48</accession>
<dbReference type="RefSeq" id="WP_381364114.1">
    <property type="nucleotide sequence ID" value="NZ_JBHSOA010000035.1"/>
</dbReference>
<proteinExistence type="predicted"/>
<sequence length="25" mass="2786">MHVGGCHMAGKRPGKAYRETSPCRR</sequence>
<dbReference type="Proteomes" id="UP001596180">
    <property type="component" value="Unassembled WGS sequence"/>
</dbReference>
<comment type="caution">
    <text evidence="2">The sequence shown here is derived from an EMBL/GenBank/DDBJ whole genome shotgun (WGS) entry which is preliminary data.</text>
</comment>
<organism evidence="2 3">
    <name type="scientific">Streptomyces chlorus</name>
    <dbReference type="NCBI Taxonomy" id="887452"/>
    <lineage>
        <taxon>Bacteria</taxon>
        <taxon>Bacillati</taxon>
        <taxon>Actinomycetota</taxon>
        <taxon>Actinomycetes</taxon>
        <taxon>Kitasatosporales</taxon>
        <taxon>Streptomycetaceae</taxon>
        <taxon>Streptomyces</taxon>
    </lineage>
</organism>
<gene>
    <name evidence="2" type="ORF">ACFPZI_17645</name>
</gene>
<evidence type="ECO:0000313" key="2">
    <source>
        <dbReference type="EMBL" id="MFC5853572.1"/>
    </source>
</evidence>